<dbReference type="InterPro" id="IPR036465">
    <property type="entry name" value="vWFA_dom_sf"/>
</dbReference>
<accession>A0ABQ4EDB8</accession>
<dbReference type="SUPFAM" id="SSF53300">
    <property type="entry name" value="vWA-like"/>
    <property type="match status" value="1"/>
</dbReference>
<protein>
    <recommendedName>
        <fullName evidence="3">VWA domain-containing protein</fullName>
    </recommendedName>
</protein>
<reference evidence="1 2" key="1">
    <citation type="submission" date="2021-01" db="EMBL/GenBank/DDBJ databases">
        <title>Whole genome shotgun sequence of Plantactinospora endophytica NBRC 110450.</title>
        <authorList>
            <person name="Komaki H."/>
            <person name="Tamura T."/>
        </authorList>
    </citation>
    <scope>NUCLEOTIDE SEQUENCE [LARGE SCALE GENOMIC DNA]</scope>
    <source>
        <strain evidence="1 2">NBRC 110450</strain>
    </source>
</reference>
<evidence type="ECO:0000313" key="2">
    <source>
        <dbReference type="Proteomes" id="UP000646749"/>
    </source>
</evidence>
<proteinExistence type="predicted"/>
<dbReference type="Proteomes" id="UP000646749">
    <property type="component" value="Unassembled WGS sequence"/>
</dbReference>
<dbReference type="RefSeq" id="WP_203871048.1">
    <property type="nucleotide sequence ID" value="NZ_BONW01000046.1"/>
</dbReference>
<evidence type="ECO:0000313" key="1">
    <source>
        <dbReference type="EMBL" id="GIG92718.1"/>
    </source>
</evidence>
<gene>
    <name evidence="1" type="ORF">Pen02_76540</name>
</gene>
<dbReference type="EMBL" id="BONW01000046">
    <property type="protein sequence ID" value="GIG92718.1"/>
    <property type="molecule type" value="Genomic_DNA"/>
</dbReference>
<keyword evidence="2" id="KW-1185">Reference proteome</keyword>
<sequence>MTTGTGSSRTRRRRFLLIGAAVLVVVLAATAVLVVRAIPAYRTTLLVDTSVGAGGDDFAAVAGAVSAAAQNSADGDALALRRFGGACDSAGNTEQVVEVGTGQARKIGDAARALTPGGQPTLLDGILAAIDDFARPYPFRGSEGNRIIVVSRHGVDGCNADHAAVAATIRERVEDAGLTLDFRFVGFQVPAEQRPVLTQVATATGAPEPVFPENATDLTSVLVRFTIPESPDAAPVAIPTPDPTADWTPYRNAQNGYSLRYPPNWLVEECETQVWLAHIRDLLPGCLGTDFFFYLVQIRVDAADQAYTGPYDEDTYDKIEIRDVTVDGVAGKRHSAIVAKEPPVGTDSPGDMVVRYVLPANGRVYTIYYRNNPSSAGATKLLEEFDLLITKTLTFEG</sequence>
<organism evidence="1 2">
    <name type="scientific">Plantactinospora endophytica</name>
    <dbReference type="NCBI Taxonomy" id="673535"/>
    <lineage>
        <taxon>Bacteria</taxon>
        <taxon>Bacillati</taxon>
        <taxon>Actinomycetota</taxon>
        <taxon>Actinomycetes</taxon>
        <taxon>Micromonosporales</taxon>
        <taxon>Micromonosporaceae</taxon>
        <taxon>Plantactinospora</taxon>
    </lineage>
</organism>
<dbReference type="Gene3D" id="3.40.50.410">
    <property type="entry name" value="von Willebrand factor, type A domain"/>
    <property type="match status" value="1"/>
</dbReference>
<evidence type="ECO:0008006" key="3">
    <source>
        <dbReference type="Google" id="ProtNLM"/>
    </source>
</evidence>
<name>A0ABQ4EDB8_9ACTN</name>
<comment type="caution">
    <text evidence="1">The sequence shown here is derived from an EMBL/GenBank/DDBJ whole genome shotgun (WGS) entry which is preliminary data.</text>
</comment>